<dbReference type="RefSeq" id="WP_087698770.1">
    <property type="nucleotide sequence ID" value="NZ_NHOO01000027.1"/>
</dbReference>
<dbReference type="EMBL" id="NHOO01000027">
    <property type="protein sequence ID" value="OVE45787.1"/>
    <property type="molecule type" value="Genomic_DNA"/>
</dbReference>
<evidence type="ECO:0000313" key="7">
    <source>
        <dbReference type="Proteomes" id="UP000196342"/>
    </source>
</evidence>
<feature type="domain" description="Polypeptide-transport-associated ShlB-type" evidence="5">
    <location>
        <begin position="93"/>
        <end position="166"/>
    </location>
</feature>
<organism evidence="6 7">
    <name type="scientific">Chromobacterium violaceum</name>
    <dbReference type="NCBI Taxonomy" id="536"/>
    <lineage>
        <taxon>Bacteria</taxon>
        <taxon>Pseudomonadati</taxon>
        <taxon>Pseudomonadota</taxon>
        <taxon>Betaproteobacteria</taxon>
        <taxon>Neisseriales</taxon>
        <taxon>Chromobacteriaceae</taxon>
        <taxon>Chromobacterium</taxon>
    </lineage>
</organism>
<dbReference type="GO" id="GO:0008320">
    <property type="term" value="F:protein transmembrane transporter activity"/>
    <property type="evidence" value="ECO:0007669"/>
    <property type="project" value="TreeGrafter"/>
</dbReference>
<proteinExistence type="predicted"/>
<evidence type="ECO:0000256" key="1">
    <source>
        <dbReference type="ARBA" id="ARBA00022452"/>
    </source>
</evidence>
<feature type="domain" description="Haemolysin activator HlyB C-terminal" evidence="4">
    <location>
        <begin position="229"/>
        <end position="538"/>
    </location>
</feature>
<dbReference type="Pfam" id="PF03865">
    <property type="entry name" value="ShlB"/>
    <property type="match status" value="1"/>
</dbReference>
<keyword evidence="1" id="KW-0472">Membrane</keyword>
<evidence type="ECO:0008006" key="8">
    <source>
        <dbReference type="Google" id="ProtNLM"/>
    </source>
</evidence>
<evidence type="ECO:0000256" key="3">
    <source>
        <dbReference type="ARBA" id="ARBA00023237"/>
    </source>
</evidence>
<dbReference type="InterPro" id="IPR013686">
    <property type="entry name" value="Polypept-transport_assoc_ShlB"/>
</dbReference>
<dbReference type="AlphaFoldDB" id="A0A202B2R3"/>
<dbReference type="InterPro" id="IPR051544">
    <property type="entry name" value="TPS_OM_transporter"/>
</dbReference>
<dbReference type="Gene3D" id="3.10.20.310">
    <property type="entry name" value="membrane protein fhac"/>
    <property type="match status" value="1"/>
</dbReference>
<accession>A0A202B2R3</accession>
<dbReference type="Proteomes" id="UP000196342">
    <property type="component" value="Unassembled WGS sequence"/>
</dbReference>
<protein>
    <recommendedName>
        <fullName evidence="8">Heme/hemopexin transporter protein huxB</fullName>
    </recommendedName>
</protein>
<keyword evidence="1" id="KW-1134">Transmembrane beta strand</keyword>
<dbReference type="Gene3D" id="2.40.160.50">
    <property type="entry name" value="membrane protein fhac: a member of the omp85/tpsb transporter family"/>
    <property type="match status" value="1"/>
</dbReference>
<keyword evidence="2" id="KW-0812">Transmembrane</keyword>
<comment type="caution">
    <text evidence="6">The sequence shown here is derived from an EMBL/GenBank/DDBJ whole genome shotgun (WGS) entry which is preliminary data.</text>
</comment>
<evidence type="ECO:0000259" key="4">
    <source>
        <dbReference type="Pfam" id="PF03865"/>
    </source>
</evidence>
<dbReference type="GO" id="GO:0046819">
    <property type="term" value="P:protein secretion by the type V secretion system"/>
    <property type="evidence" value="ECO:0007669"/>
    <property type="project" value="TreeGrafter"/>
</dbReference>
<keyword evidence="3" id="KW-0998">Cell outer membrane</keyword>
<dbReference type="PANTHER" id="PTHR34597:SF1">
    <property type="entry name" value="HEME_HEMOPEXIN TRANSPORTER PROTEIN HUXB"/>
    <property type="match status" value="1"/>
</dbReference>
<dbReference type="Pfam" id="PF08479">
    <property type="entry name" value="POTRA_2"/>
    <property type="match status" value="1"/>
</dbReference>
<reference evidence="6 7" key="1">
    <citation type="submission" date="2017-05" db="EMBL/GenBank/DDBJ databases">
        <title>Chromobacterium violaceum GHPS1 isolated from Hydrocarbon polluted soil in French Guiana display an awesome secondary metabolite arsenal and a battery of drug and heavy-metal-resistance and detoxification of xenobiotics proteins.</title>
        <authorList>
            <person name="Belbahri L."/>
        </authorList>
    </citation>
    <scope>NUCLEOTIDE SEQUENCE [LARGE SCALE GENOMIC DNA]</scope>
    <source>
        <strain evidence="6 7">GHPS1</strain>
    </source>
</reference>
<keyword evidence="7" id="KW-1185">Reference proteome</keyword>
<dbReference type="InterPro" id="IPR005565">
    <property type="entry name" value="Hemolysn_activator_HlyB_C"/>
</dbReference>
<evidence type="ECO:0000256" key="2">
    <source>
        <dbReference type="ARBA" id="ARBA00022692"/>
    </source>
</evidence>
<sequence length="580" mass="62393">MASRLKPYFLAKTKSGNMHPRKSGTLHPVHMISYALLAIWTAQAGAANPSVNIDSGQLLQELKRPKPTTPIKDTPLTTELPVDATKQSGGTLLVQDIVLEGNTVFDNKTLLELVADAKGKELNLYQLKELAARITHYYQQHGYPISLAYIPAQTPSDGTVKINIIETRFGEITINNQSSVKDKALLANLKPLQSGDLVREDPLQRSLLLLSDTPGIAVHSVLRPGANPGTSDLQVSTQAGAKFAGSVLLDNTGNTYTGRLRLGGTLQINNPLNQGDQLVVNGLTSSGLSYGRVDYQFPLAGQATLLGGAASYLDYKLQNDFSNLGAHGNASEADLWLSHFFVRSVNGSLIGRLTVNQKNLDDNIDSNQSNKNRRTNNVIAELSGDRLDSHGISNMRLALTSGELKFRNEAANLLDTESTKTAGHFFKSTLSLARLQRLTNSSALYLSITGQLANKNLDSSEQFVLGGFNNIRAYESGAAAGAEGYAATVELRQNFSLPAPGTWQGIAFIDSGRVQLYKNAFASGENSATLSGVGIGLNWSGGQGWNLSSILAKKIGSSPPASIVSNQKRALFWLQLNKQF</sequence>
<gene>
    <name evidence="6" type="ORF">CBW21_21280</name>
</gene>
<dbReference type="GO" id="GO:0098046">
    <property type="term" value="C:type V protein secretion system complex"/>
    <property type="evidence" value="ECO:0007669"/>
    <property type="project" value="TreeGrafter"/>
</dbReference>
<evidence type="ECO:0000259" key="5">
    <source>
        <dbReference type="Pfam" id="PF08479"/>
    </source>
</evidence>
<evidence type="ECO:0000313" key="6">
    <source>
        <dbReference type="EMBL" id="OVE45787.1"/>
    </source>
</evidence>
<name>A0A202B2R3_CHRVL</name>
<dbReference type="PANTHER" id="PTHR34597">
    <property type="entry name" value="SLR1661 PROTEIN"/>
    <property type="match status" value="1"/>
</dbReference>